<accession>A0A6B0UTT4</accession>
<dbReference type="AlphaFoldDB" id="A0A6B0UTT4"/>
<evidence type="ECO:0000313" key="1">
    <source>
        <dbReference type="EMBL" id="MXU93183.1"/>
    </source>
</evidence>
<protein>
    <submittedName>
        <fullName evidence="1">Uncharacterized protein</fullName>
    </submittedName>
</protein>
<sequence length="142" mass="15597">MLSRNSINALLLFTAVGMHRLDPSLVTGVFATWQVRVRSAFRTTEYLIHGASSSTMCTKRRRALPSTACQNVEHCLLLTWSARSFKSRILSASSRDSLIALWMSSESLLVCLGRFCLQLGSFSLIILSASSSLVDMSISGCM</sequence>
<proteinExistence type="predicted"/>
<name>A0A6B0UTT4_IXORI</name>
<reference evidence="1" key="1">
    <citation type="submission" date="2019-12" db="EMBL/GenBank/DDBJ databases">
        <title>An insight into the sialome of adult female Ixodes ricinus ticks feeding for 6 days.</title>
        <authorList>
            <person name="Perner J."/>
            <person name="Ribeiro J.M.C."/>
        </authorList>
    </citation>
    <scope>NUCLEOTIDE SEQUENCE</scope>
    <source>
        <strain evidence="1">Semi-engorged</strain>
        <tissue evidence="1">Salivary glands</tissue>
    </source>
</reference>
<organism evidence="1">
    <name type="scientific">Ixodes ricinus</name>
    <name type="common">Common tick</name>
    <name type="synonym">Acarus ricinus</name>
    <dbReference type="NCBI Taxonomy" id="34613"/>
    <lineage>
        <taxon>Eukaryota</taxon>
        <taxon>Metazoa</taxon>
        <taxon>Ecdysozoa</taxon>
        <taxon>Arthropoda</taxon>
        <taxon>Chelicerata</taxon>
        <taxon>Arachnida</taxon>
        <taxon>Acari</taxon>
        <taxon>Parasitiformes</taxon>
        <taxon>Ixodida</taxon>
        <taxon>Ixodoidea</taxon>
        <taxon>Ixodidae</taxon>
        <taxon>Ixodinae</taxon>
        <taxon>Ixodes</taxon>
    </lineage>
</organism>
<dbReference type="EMBL" id="GIFC01011100">
    <property type="protein sequence ID" value="MXU93183.1"/>
    <property type="molecule type" value="Transcribed_RNA"/>
</dbReference>